<comment type="caution">
    <text evidence="8">The sequence shown here is derived from an EMBL/GenBank/DDBJ whole genome shotgun (WGS) entry which is preliminary data.</text>
</comment>
<dbReference type="Pfam" id="PF16543">
    <property type="entry name" value="DFRP_C"/>
    <property type="match status" value="1"/>
</dbReference>
<dbReference type="SUPFAM" id="SSF90229">
    <property type="entry name" value="CCCH zinc finger"/>
    <property type="match status" value="1"/>
</dbReference>
<feature type="region of interest" description="Disordered" evidence="6">
    <location>
        <begin position="416"/>
        <end position="435"/>
    </location>
</feature>
<dbReference type="PANTHER" id="PTHR12681:SF0">
    <property type="entry name" value="ZINC FINGER CCCH DOMAIN-CONTAINING PROTEIN 15"/>
    <property type="match status" value="1"/>
</dbReference>
<evidence type="ECO:0000256" key="4">
    <source>
        <dbReference type="ARBA" id="ARBA00022833"/>
    </source>
</evidence>
<evidence type="ECO:0000313" key="8">
    <source>
        <dbReference type="EMBL" id="RUS88472.1"/>
    </source>
</evidence>
<organism evidence="8 9">
    <name type="scientific">Elysia chlorotica</name>
    <name type="common">Eastern emerald elysia</name>
    <name type="synonym">Sea slug</name>
    <dbReference type="NCBI Taxonomy" id="188477"/>
    <lineage>
        <taxon>Eukaryota</taxon>
        <taxon>Metazoa</taxon>
        <taxon>Spiralia</taxon>
        <taxon>Lophotrochozoa</taxon>
        <taxon>Mollusca</taxon>
        <taxon>Gastropoda</taxon>
        <taxon>Heterobranchia</taxon>
        <taxon>Euthyneura</taxon>
        <taxon>Panpulmonata</taxon>
        <taxon>Sacoglossa</taxon>
        <taxon>Placobranchoidea</taxon>
        <taxon>Plakobranchidae</taxon>
        <taxon>Elysia</taxon>
    </lineage>
</organism>
<protein>
    <recommendedName>
        <fullName evidence="7">C3H1-type domain-containing protein</fullName>
    </recommendedName>
</protein>
<dbReference type="GO" id="GO:0003729">
    <property type="term" value="F:mRNA binding"/>
    <property type="evidence" value="ECO:0007669"/>
    <property type="project" value="TreeGrafter"/>
</dbReference>
<dbReference type="AlphaFoldDB" id="A0A433U3S2"/>
<dbReference type="Gene3D" id="6.20.400.10">
    <property type="match status" value="1"/>
</dbReference>
<reference evidence="8 9" key="1">
    <citation type="submission" date="2019-01" db="EMBL/GenBank/DDBJ databases">
        <title>A draft genome assembly of the solar-powered sea slug Elysia chlorotica.</title>
        <authorList>
            <person name="Cai H."/>
            <person name="Li Q."/>
            <person name="Fang X."/>
            <person name="Li J."/>
            <person name="Curtis N.E."/>
            <person name="Altenburger A."/>
            <person name="Shibata T."/>
            <person name="Feng M."/>
            <person name="Maeda T."/>
            <person name="Schwartz J.A."/>
            <person name="Shigenobu S."/>
            <person name="Lundholm N."/>
            <person name="Nishiyama T."/>
            <person name="Yang H."/>
            <person name="Hasebe M."/>
            <person name="Li S."/>
            <person name="Pierce S.K."/>
            <person name="Wang J."/>
        </authorList>
    </citation>
    <scope>NUCLEOTIDE SEQUENCE [LARGE SCALE GENOMIC DNA]</scope>
    <source>
        <strain evidence="8">EC2010</strain>
        <tissue evidence="8">Whole organism of an adult</tissue>
    </source>
</reference>
<dbReference type="PANTHER" id="PTHR12681">
    <property type="entry name" value="ZINC FINGER-CONTAINING PROTEIN P48ZNF"/>
    <property type="match status" value="1"/>
</dbReference>
<dbReference type="Proteomes" id="UP000271974">
    <property type="component" value="Unassembled WGS sequence"/>
</dbReference>
<dbReference type="Gene3D" id="4.10.1000.10">
    <property type="entry name" value="Zinc finger, CCCH-type"/>
    <property type="match status" value="1"/>
</dbReference>
<evidence type="ECO:0000256" key="3">
    <source>
        <dbReference type="ARBA" id="ARBA00022771"/>
    </source>
</evidence>
<proteinExistence type="inferred from homology"/>
<gene>
    <name evidence="8" type="ORF">EGW08_003730</name>
</gene>
<feature type="domain" description="C3H1-type" evidence="7">
    <location>
        <begin position="111"/>
        <end position="138"/>
    </location>
</feature>
<comment type="similarity">
    <text evidence="1">Belongs to the ZC3H15/TMA46 family.</text>
</comment>
<feature type="zinc finger region" description="C3H1-type" evidence="5">
    <location>
        <begin position="111"/>
        <end position="138"/>
    </location>
</feature>
<dbReference type="STRING" id="188477.A0A433U3S2"/>
<feature type="zinc finger region" description="C3H1-type" evidence="5">
    <location>
        <begin position="182"/>
        <end position="219"/>
    </location>
</feature>
<evidence type="ECO:0000256" key="6">
    <source>
        <dbReference type="SAM" id="MobiDB-lite"/>
    </source>
</evidence>
<dbReference type="GO" id="GO:0005829">
    <property type="term" value="C:cytosol"/>
    <property type="evidence" value="ECO:0007669"/>
    <property type="project" value="TreeGrafter"/>
</dbReference>
<dbReference type="Pfam" id="PF00642">
    <property type="entry name" value="zf-CCCH"/>
    <property type="match status" value="1"/>
</dbReference>
<evidence type="ECO:0000313" key="9">
    <source>
        <dbReference type="Proteomes" id="UP000271974"/>
    </source>
</evidence>
<evidence type="ECO:0000259" key="7">
    <source>
        <dbReference type="PROSITE" id="PS50103"/>
    </source>
</evidence>
<dbReference type="PROSITE" id="PS50103">
    <property type="entry name" value="ZF_C3H1"/>
    <property type="match status" value="2"/>
</dbReference>
<keyword evidence="2 5" id="KW-0479">Metal-binding</keyword>
<dbReference type="OrthoDB" id="278280at2759"/>
<accession>A0A433U3S2</accession>
<feature type="region of interest" description="Disordered" evidence="6">
    <location>
        <begin position="1"/>
        <end position="47"/>
    </location>
</feature>
<feature type="region of interest" description="Disordered" evidence="6">
    <location>
        <begin position="70"/>
        <end position="90"/>
    </location>
</feature>
<evidence type="ECO:0000256" key="1">
    <source>
        <dbReference type="ARBA" id="ARBA00010043"/>
    </source>
</evidence>
<evidence type="ECO:0000256" key="2">
    <source>
        <dbReference type="ARBA" id="ARBA00022723"/>
    </source>
</evidence>
<keyword evidence="9" id="KW-1185">Reference proteome</keyword>
<dbReference type="InterPro" id="IPR000571">
    <property type="entry name" value="Znf_CCCH"/>
</dbReference>
<evidence type="ECO:0000256" key="5">
    <source>
        <dbReference type="PROSITE-ProRule" id="PRU00723"/>
    </source>
</evidence>
<feature type="compositionally biased region" description="Acidic residues" evidence="6">
    <location>
        <begin position="424"/>
        <end position="435"/>
    </location>
</feature>
<name>A0A433U3S2_ELYCH</name>
<sequence length="458" mass="50980">MLKNDSSSDRSQLLVSAKMPPKKKGVEPSKKTEQKKKEKIIEDKTFGLKNKKGTKQQKFIKNVTQQVTHGNVKASRLQEQDKTAKKDEKKKLQDEINALFKPVQVVSKGADPKSVLCAFYKQGQCSKGDKCKFSHDLTIERKGEKRNIYADKKDESTMESWDEAMLEDVINKKHGESDKAKPKTGIICKHFLDAVESSKYGWFWECPSGPKCIYRHCLPPGFVLKKDKVKDDKEDQISIEELVETERAALGVDVTKVTLESFLKWKERKRKEKQQKRVADQEKKKADYKAGRTVGISGRQMFEFNPDLMLGDDDEADEGVVEREKEEGEEDMQCFEVTDDLWKTAATEVDSSGTQATANRLTASALVNGHNEESGKLDEAAALPVGGAGLSGVAQSRLQQEETDAAIALAVSATLNGSTGGDAAEGEGLDIDEDLFDGDDMDLIEEDLDTLDLQDEES</sequence>
<keyword evidence="3 5" id="KW-0863">Zinc-finger</keyword>
<dbReference type="GO" id="GO:0002181">
    <property type="term" value="P:cytoplasmic translation"/>
    <property type="evidence" value="ECO:0007669"/>
    <property type="project" value="TreeGrafter"/>
</dbReference>
<dbReference type="EMBL" id="RQTK01000081">
    <property type="protein sequence ID" value="RUS88472.1"/>
    <property type="molecule type" value="Genomic_DNA"/>
</dbReference>
<feature type="compositionally biased region" description="Basic and acidic residues" evidence="6">
    <location>
        <begin position="76"/>
        <end position="90"/>
    </location>
</feature>
<dbReference type="InterPro" id="IPR032378">
    <property type="entry name" value="ZC3H15/TMA46_C"/>
</dbReference>
<dbReference type="SMART" id="SM00356">
    <property type="entry name" value="ZnF_C3H1"/>
    <property type="match status" value="2"/>
</dbReference>
<dbReference type="GO" id="GO:0008270">
    <property type="term" value="F:zinc ion binding"/>
    <property type="evidence" value="ECO:0007669"/>
    <property type="project" value="UniProtKB-KW"/>
</dbReference>
<feature type="domain" description="C3H1-type" evidence="7">
    <location>
        <begin position="182"/>
        <end position="219"/>
    </location>
</feature>
<keyword evidence="4 5" id="KW-0862">Zinc</keyword>
<feature type="compositionally biased region" description="Basic and acidic residues" evidence="6">
    <location>
        <begin position="24"/>
        <end position="46"/>
    </location>
</feature>
<dbReference type="InterPro" id="IPR036855">
    <property type="entry name" value="Znf_CCCH_sf"/>
</dbReference>